<dbReference type="Gene3D" id="1.20.120.710">
    <property type="entry name" value="Haloacid dehalogenase hydrolase-like domain"/>
    <property type="match status" value="1"/>
</dbReference>
<keyword evidence="4" id="KW-0460">Magnesium</keyword>
<dbReference type="NCBIfam" id="TIGR01549">
    <property type="entry name" value="HAD-SF-IA-v1"/>
    <property type="match status" value="1"/>
</dbReference>
<keyword evidence="2" id="KW-0479">Metal-binding</keyword>
<dbReference type="SFLD" id="SFLDG01129">
    <property type="entry name" value="C1.5:_HAD__Beta-PGM__Phosphata"/>
    <property type="match status" value="1"/>
</dbReference>
<dbReference type="Pfam" id="PF00702">
    <property type="entry name" value="Hydrolase"/>
    <property type="match status" value="1"/>
</dbReference>
<sequence>MKRLFTPERKRVIFFDMNQTLLDPDSAYNESFIEVLQEYTDRWFSVERDGIARQALAKFHSEYKSRAGSKKRTSASRLQLRQSSLAAALKPLPLPQEPSFIQSLLQRIDARAQQSPKLFPGVLDTLEYLAPRYRLAIISNGRREKQERHLTALGLDKFFPPEHLFTSQQKDKRKPHAAIFVHAMQAMKVTPKQALMVGNSWPNDVIGALRAGMDAIWLNPGHKDKSSLRKIGSKKVAVIRKLEQLTVLL</sequence>
<gene>
    <name evidence="5" type="ORF">ACFQ03_13375</name>
</gene>
<evidence type="ECO:0000256" key="4">
    <source>
        <dbReference type="ARBA" id="ARBA00022842"/>
    </source>
</evidence>
<comment type="caution">
    <text evidence="5">The sequence shown here is derived from an EMBL/GenBank/DDBJ whole genome shotgun (WGS) entry which is preliminary data.</text>
</comment>
<protein>
    <submittedName>
        <fullName evidence="5">HAD family hydrolase</fullName>
        <ecNumber evidence="5">3.1.3.-</ecNumber>
    </submittedName>
</protein>
<dbReference type="SUPFAM" id="SSF56784">
    <property type="entry name" value="HAD-like"/>
    <property type="match status" value="1"/>
</dbReference>
<evidence type="ECO:0000256" key="1">
    <source>
        <dbReference type="ARBA" id="ARBA00001946"/>
    </source>
</evidence>
<dbReference type="Proteomes" id="UP001597120">
    <property type="component" value="Unassembled WGS sequence"/>
</dbReference>
<dbReference type="InterPro" id="IPR006439">
    <property type="entry name" value="HAD-SF_hydro_IA"/>
</dbReference>
<dbReference type="EC" id="3.1.3.-" evidence="5"/>
<evidence type="ECO:0000256" key="2">
    <source>
        <dbReference type="ARBA" id="ARBA00022723"/>
    </source>
</evidence>
<dbReference type="SFLD" id="SFLDS00003">
    <property type="entry name" value="Haloacid_Dehalogenase"/>
    <property type="match status" value="1"/>
</dbReference>
<name>A0ABW3DB00_9BACL</name>
<comment type="cofactor">
    <cofactor evidence="1">
        <name>Mg(2+)</name>
        <dbReference type="ChEBI" id="CHEBI:18420"/>
    </cofactor>
</comment>
<dbReference type="EMBL" id="JBHTIU010000039">
    <property type="protein sequence ID" value="MFD0870146.1"/>
    <property type="molecule type" value="Genomic_DNA"/>
</dbReference>
<evidence type="ECO:0000313" key="6">
    <source>
        <dbReference type="Proteomes" id="UP001597120"/>
    </source>
</evidence>
<dbReference type="Gene3D" id="3.40.50.1000">
    <property type="entry name" value="HAD superfamily/HAD-like"/>
    <property type="match status" value="1"/>
</dbReference>
<keyword evidence="6" id="KW-1185">Reference proteome</keyword>
<evidence type="ECO:0000256" key="3">
    <source>
        <dbReference type="ARBA" id="ARBA00022801"/>
    </source>
</evidence>
<organism evidence="5 6">
    <name type="scientific">Paenibacillus residui</name>
    <dbReference type="NCBI Taxonomy" id="629724"/>
    <lineage>
        <taxon>Bacteria</taxon>
        <taxon>Bacillati</taxon>
        <taxon>Bacillota</taxon>
        <taxon>Bacilli</taxon>
        <taxon>Bacillales</taxon>
        <taxon>Paenibacillaceae</taxon>
        <taxon>Paenibacillus</taxon>
    </lineage>
</organism>
<dbReference type="InterPro" id="IPR023214">
    <property type="entry name" value="HAD_sf"/>
</dbReference>
<keyword evidence="3 5" id="KW-0378">Hydrolase</keyword>
<dbReference type="InterPro" id="IPR051400">
    <property type="entry name" value="HAD-like_hydrolase"/>
</dbReference>
<evidence type="ECO:0000313" key="5">
    <source>
        <dbReference type="EMBL" id="MFD0870146.1"/>
    </source>
</evidence>
<accession>A0ABW3DB00</accession>
<dbReference type="RefSeq" id="WP_144932132.1">
    <property type="nucleotide sequence ID" value="NZ_JBHTIU010000039.1"/>
</dbReference>
<dbReference type="PANTHER" id="PTHR46470">
    <property type="entry name" value="N-ACYLNEURAMINATE-9-PHOSPHATASE"/>
    <property type="match status" value="1"/>
</dbReference>
<dbReference type="InterPro" id="IPR036412">
    <property type="entry name" value="HAD-like_sf"/>
</dbReference>
<proteinExistence type="predicted"/>
<dbReference type="PANTHER" id="PTHR46470:SF2">
    <property type="entry name" value="GLYCERALDEHYDE 3-PHOSPHATE PHOSPHATASE"/>
    <property type="match status" value="1"/>
</dbReference>
<dbReference type="GO" id="GO:0016787">
    <property type="term" value="F:hydrolase activity"/>
    <property type="evidence" value="ECO:0007669"/>
    <property type="project" value="UniProtKB-KW"/>
</dbReference>
<reference evidence="6" key="1">
    <citation type="journal article" date="2019" name="Int. J. Syst. Evol. Microbiol.">
        <title>The Global Catalogue of Microorganisms (GCM) 10K type strain sequencing project: providing services to taxonomists for standard genome sequencing and annotation.</title>
        <authorList>
            <consortium name="The Broad Institute Genomics Platform"/>
            <consortium name="The Broad Institute Genome Sequencing Center for Infectious Disease"/>
            <person name="Wu L."/>
            <person name="Ma J."/>
        </authorList>
    </citation>
    <scope>NUCLEOTIDE SEQUENCE [LARGE SCALE GENOMIC DNA]</scope>
    <source>
        <strain evidence="6">CCUG 57263</strain>
    </source>
</reference>